<dbReference type="PANTHER" id="PTHR47053:SF1">
    <property type="entry name" value="MUREIN DD-ENDOPEPTIDASE MEPH-RELATED"/>
    <property type="match status" value="1"/>
</dbReference>
<comment type="caution">
    <text evidence="7">The sequence shown here is derived from an EMBL/GenBank/DDBJ whole genome shotgun (WGS) entry which is preliminary data.</text>
</comment>
<dbReference type="Gene3D" id="3.90.1720.10">
    <property type="entry name" value="endopeptidase domain like (from Nostoc punctiforme)"/>
    <property type="match status" value="1"/>
</dbReference>
<evidence type="ECO:0000313" key="7">
    <source>
        <dbReference type="EMBL" id="HIV28107.1"/>
    </source>
</evidence>
<accession>A0A9D1TDR0</accession>
<keyword evidence="3" id="KW-0378">Hydrolase</keyword>
<dbReference type="SUPFAM" id="SSF47090">
    <property type="entry name" value="PGBD-like"/>
    <property type="match status" value="5"/>
</dbReference>
<sequence>MSRVCKCVVAIALSLAMALPGAAGAEGGMAYGDRGESVRAMQNRLTELGFFAGDVDGIYGDETQTAVKNFQTANGLANTGTADEITIARMRSEEAVAKDAYLEALVAQARQKESQMVAQPGDEGEAVLQVQNRLVELGYASGEASGRFGNATAESVSAFQAANGLPVTGAVNVATYDALFAESAIAYRAASTAASADTSLYLAKGDEGHNVEILQGYLREYGYYALEEDGVFDDGVEAAVLQFQRQNALEETGRVDATMRDMLSSGDVAYESAYAAQLSTVPVRFGDSGAAVRLLQTRLKALGYLSGSVDGEFGTNTQTAVSLFQKAHGLEVTGAADAYTRACMNAEDAIPYLQARSAGDLVAPIQYGDSGEEIAQLQRVLAELGYYADAIDGIFGANMLAAVKAFQLCNGLDMTGTVDEATRAQILSSDAVSREAYLAGRDDADEAAALLGALSSREACVEFVCRMALEKLGTPYAPSSSGPDSFDSSGFLYYVYGLVGFALPRSTQGQGYMTSSRVAREALSRGDFVCFDTEEDDDLSDHVGIYLGSGQFIHASDAAGEVVISSMEEGYYSEVFSWGIRPLQ</sequence>
<evidence type="ECO:0000256" key="3">
    <source>
        <dbReference type="ARBA" id="ARBA00022801"/>
    </source>
</evidence>
<feature type="chain" id="PRO_5038757262" evidence="5">
    <location>
        <begin position="26"/>
        <end position="584"/>
    </location>
</feature>
<evidence type="ECO:0000256" key="4">
    <source>
        <dbReference type="ARBA" id="ARBA00022807"/>
    </source>
</evidence>
<dbReference type="Gene3D" id="1.10.101.10">
    <property type="entry name" value="PGBD-like superfamily/PGBD"/>
    <property type="match status" value="5"/>
</dbReference>
<name>A0A9D1TDR0_9FIRM</name>
<dbReference type="InterPro" id="IPR051202">
    <property type="entry name" value="Peptidase_C40"/>
</dbReference>
<evidence type="ECO:0000256" key="1">
    <source>
        <dbReference type="ARBA" id="ARBA00007074"/>
    </source>
</evidence>
<feature type="signal peptide" evidence="5">
    <location>
        <begin position="1"/>
        <end position="25"/>
    </location>
</feature>
<dbReference type="EMBL" id="DVOT01000160">
    <property type="protein sequence ID" value="HIV28107.1"/>
    <property type="molecule type" value="Genomic_DNA"/>
</dbReference>
<feature type="domain" description="NlpC/P60" evidence="6">
    <location>
        <begin position="458"/>
        <end position="583"/>
    </location>
</feature>
<reference evidence="7" key="2">
    <citation type="journal article" date="2021" name="PeerJ">
        <title>Extensive microbial diversity within the chicken gut microbiome revealed by metagenomics and culture.</title>
        <authorList>
            <person name="Gilroy R."/>
            <person name="Ravi A."/>
            <person name="Getino M."/>
            <person name="Pursley I."/>
            <person name="Horton D.L."/>
            <person name="Alikhan N.F."/>
            <person name="Baker D."/>
            <person name="Gharbi K."/>
            <person name="Hall N."/>
            <person name="Watson M."/>
            <person name="Adriaenssens E.M."/>
            <person name="Foster-Nyarko E."/>
            <person name="Jarju S."/>
            <person name="Secka A."/>
            <person name="Antonio M."/>
            <person name="Oren A."/>
            <person name="Chaudhuri R.R."/>
            <person name="La Ragione R."/>
            <person name="Hildebrand F."/>
            <person name="Pallen M.J."/>
        </authorList>
    </citation>
    <scope>NUCLEOTIDE SEQUENCE</scope>
    <source>
        <strain evidence="7">CHK183-6373</strain>
    </source>
</reference>
<reference evidence="7" key="1">
    <citation type="submission" date="2020-10" db="EMBL/GenBank/DDBJ databases">
        <authorList>
            <person name="Gilroy R."/>
        </authorList>
    </citation>
    <scope>NUCLEOTIDE SEQUENCE</scope>
    <source>
        <strain evidence="7">CHK183-6373</strain>
    </source>
</reference>
<dbReference type="AlphaFoldDB" id="A0A9D1TDR0"/>
<gene>
    <name evidence="7" type="ORF">IAA64_09060</name>
</gene>
<dbReference type="GO" id="GO:0008234">
    <property type="term" value="F:cysteine-type peptidase activity"/>
    <property type="evidence" value="ECO:0007669"/>
    <property type="project" value="UniProtKB-KW"/>
</dbReference>
<proteinExistence type="inferred from homology"/>
<protein>
    <submittedName>
        <fullName evidence="7">Peptidoglycan-binding protein</fullName>
    </submittedName>
</protein>
<dbReference type="InterPro" id="IPR036365">
    <property type="entry name" value="PGBD-like_sf"/>
</dbReference>
<evidence type="ECO:0000256" key="5">
    <source>
        <dbReference type="SAM" id="SignalP"/>
    </source>
</evidence>
<dbReference type="PANTHER" id="PTHR47053">
    <property type="entry name" value="MUREIN DD-ENDOPEPTIDASE MEPH-RELATED"/>
    <property type="match status" value="1"/>
</dbReference>
<keyword evidence="5" id="KW-0732">Signal</keyword>
<dbReference type="Pfam" id="PF00877">
    <property type="entry name" value="NLPC_P60"/>
    <property type="match status" value="1"/>
</dbReference>
<evidence type="ECO:0000313" key="8">
    <source>
        <dbReference type="Proteomes" id="UP000886884"/>
    </source>
</evidence>
<comment type="similarity">
    <text evidence="1">Belongs to the peptidase C40 family.</text>
</comment>
<dbReference type="InterPro" id="IPR036366">
    <property type="entry name" value="PGBDSf"/>
</dbReference>
<keyword evidence="4" id="KW-0788">Thiol protease</keyword>
<dbReference type="SUPFAM" id="SSF54001">
    <property type="entry name" value="Cysteine proteinases"/>
    <property type="match status" value="1"/>
</dbReference>
<dbReference type="GO" id="GO:0006508">
    <property type="term" value="P:proteolysis"/>
    <property type="evidence" value="ECO:0007669"/>
    <property type="project" value="UniProtKB-KW"/>
</dbReference>
<keyword evidence="2" id="KW-0645">Protease</keyword>
<dbReference type="PROSITE" id="PS51935">
    <property type="entry name" value="NLPC_P60"/>
    <property type="match status" value="1"/>
</dbReference>
<dbReference type="Pfam" id="PF01471">
    <property type="entry name" value="PG_binding_1"/>
    <property type="match status" value="5"/>
</dbReference>
<dbReference type="InterPro" id="IPR000064">
    <property type="entry name" value="NLP_P60_dom"/>
</dbReference>
<evidence type="ECO:0000256" key="2">
    <source>
        <dbReference type="ARBA" id="ARBA00022670"/>
    </source>
</evidence>
<dbReference type="Proteomes" id="UP000886884">
    <property type="component" value="Unassembled WGS sequence"/>
</dbReference>
<evidence type="ECO:0000259" key="6">
    <source>
        <dbReference type="PROSITE" id="PS51935"/>
    </source>
</evidence>
<dbReference type="InterPro" id="IPR038765">
    <property type="entry name" value="Papain-like_cys_pep_sf"/>
</dbReference>
<dbReference type="InterPro" id="IPR002477">
    <property type="entry name" value="Peptidoglycan-bd-like"/>
</dbReference>
<organism evidence="7 8">
    <name type="scientific">Candidatus Ornithocaccomicrobium faecavium</name>
    <dbReference type="NCBI Taxonomy" id="2840890"/>
    <lineage>
        <taxon>Bacteria</taxon>
        <taxon>Bacillati</taxon>
        <taxon>Bacillota</taxon>
        <taxon>Clostridia</taxon>
        <taxon>Candidatus Ornithocaccomicrobium</taxon>
    </lineage>
</organism>